<reference evidence="2 3" key="1">
    <citation type="submission" date="2016-09" db="EMBL/GenBank/DDBJ databases">
        <title>The draft genome of Dichanthelium oligosanthes: A C3 panicoid grass species.</title>
        <authorList>
            <person name="Studer A.J."/>
            <person name="Schnable J.C."/>
            <person name="Brutnell T.P."/>
        </authorList>
    </citation>
    <scope>NUCLEOTIDE SEQUENCE [LARGE SCALE GENOMIC DNA]</scope>
    <source>
        <strain evidence="3">cv. Kellogg 1175</strain>
        <tissue evidence="2">Leaf</tissue>
    </source>
</reference>
<evidence type="ECO:0000313" key="2">
    <source>
        <dbReference type="EMBL" id="OEL21527.1"/>
    </source>
</evidence>
<dbReference type="Proteomes" id="UP000095767">
    <property type="component" value="Unassembled WGS sequence"/>
</dbReference>
<gene>
    <name evidence="2" type="ORF">BAE44_0017457</name>
</gene>
<feature type="domain" description="KIB1-4 beta-propeller" evidence="1">
    <location>
        <begin position="90"/>
        <end position="222"/>
    </location>
</feature>
<evidence type="ECO:0000313" key="3">
    <source>
        <dbReference type="Proteomes" id="UP000095767"/>
    </source>
</evidence>
<dbReference type="Pfam" id="PF03478">
    <property type="entry name" value="Beta-prop_KIB1-4"/>
    <property type="match status" value="1"/>
</dbReference>
<keyword evidence="3" id="KW-1185">Reference proteome</keyword>
<evidence type="ECO:0000259" key="1">
    <source>
        <dbReference type="Pfam" id="PF03478"/>
    </source>
</evidence>
<protein>
    <recommendedName>
        <fullName evidence="1">KIB1-4 beta-propeller domain-containing protein</fullName>
    </recommendedName>
</protein>
<comment type="caution">
    <text evidence="2">The sequence shown here is derived from an EMBL/GenBank/DDBJ whole genome shotgun (WGS) entry which is preliminary data.</text>
</comment>
<dbReference type="InterPro" id="IPR005174">
    <property type="entry name" value="KIB1-4_b-propeller"/>
</dbReference>
<name>A0A1E5V8Z6_9POAL</name>
<accession>A0A1E5V8Z6</accession>
<dbReference type="EMBL" id="LWDX02047660">
    <property type="protein sequence ID" value="OEL21527.1"/>
    <property type="molecule type" value="Genomic_DNA"/>
</dbReference>
<dbReference type="Gene3D" id="1.20.1280.50">
    <property type="match status" value="1"/>
</dbReference>
<organism evidence="2 3">
    <name type="scientific">Dichanthelium oligosanthes</name>
    <dbReference type="NCBI Taxonomy" id="888268"/>
    <lineage>
        <taxon>Eukaryota</taxon>
        <taxon>Viridiplantae</taxon>
        <taxon>Streptophyta</taxon>
        <taxon>Embryophyta</taxon>
        <taxon>Tracheophyta</taxon>
        <taxon>Spermatophyta</taxon>
        <taxon>Magnoliopsida</taxon>
        <taxon>Liliopsida</taxon>
        <taxon>Poales</taxon>
        <taxon>Poaceae</taxon>
        <taxon>PACMAD clade</taxon>
        <taxon>Panicoideae</taxon>
        <taxon>Panicodae</taxon>
        <taxon>Paniceae</taxon>
        <taxon>Dichantheliinae</taxon>
        <taxon>Dichanthelium</taxon>
    </lineage>
</organism>
<proteinExistence type="predicted"/>
<dbReference type="PANTHER" id="PTHR36901">
    <property type="entry name" value="F-BOX DOMAIN CONTAINING PROTEIN, EXPRESSED-RELATED"/>
    <property type="match status" value="1"/>
</dbReference>
<sequence>MACGGWSSVPADLLQEISRRLSSDADHLHIHQVCTHWRASTSPLAACRPWVVAGCARPRGLLPIGDYSLRLPLGGAQRMEVGAPPAGLFYCCGASSRGWLALLDGALSPTRIVLWEPLSNIETPLPCLNPVSQIFISDDPLASSNWIAIAAHPKGILGQRTLFWRPGDAAWSMMYDQDQDTTEINSITFHGGKAHYIDIMHNIIICALNIGTDSPPECTRIDHVWSAVNNLCSCDMPHPVRGVHLVALQRRAVAFGVALGKPPLAG</sequence>
<dbReference type="PANTHER" id="PTHR36901:SF2">
    <property type="entry name" value="OS10G0520400 PROTEIN"/>
    <property type="match status" value="1"/>
</dbReference>
<dbReference type="OrthoDB" id="585457at2759"/>
<dbReference type="AlphaFoldDB" id="A0A1E5V8Z6"/>